<dbReference type="Gene3D" id="2.60.120.330">
    <property type="entry name" value="B-lactam Antibiotic, Isopenicillin N Synthase, Chain"/>
    <property type="match status" value="1"/>
</dbReference>
<dbReference type="AlphaFoldDB" id="A0A0G4PC16"/>
<dbReference type="STRING" id="1429867.A0A0G4PC16"/>
<dbReference type="InterPro" id="IPR027443">
    <property type="entry name" value="IPNS-like_sf"/>
</dbReference>
<proteinExistence type="predicted"/>
<dbReference type="Proteomes" id="UP000053732">
    <property type="component" value="Unassembled WGS sequence"/>
</dbReference>
<sequence length="79" mass="8711">MIEMVKVILKNLTSGLPAEWNCPTGVFDELMINPSAPLRLLHYAPQSIKQANQFGVDEHTDFGNVSILLQEEGTEGLEA</sequence>
<reference evidence="1 2" key="1">
    <citation type="journal article" date="2014" name="Nat. Commun.">
        <title>Multiple recent horizontal transfers of a large genomic region in cheese making fungi.</title>
        <authorList>
            <person name="Cheeseman K."/>
            <person name="Ropars J."/>
            <person name="Renault P."/>
            <person name="Dupont J."/>
            <person name="Gouzy J."/>
            <person name="Branca A."/>
            <person name="Abraham A.L."/>
            <person name="Ceppi M."/>
            <person name="Conseiller E."/>
            <person name="Debuchy R."/>
            <person name="Malagnac F."/>
            <person name="Goarin A."/>
            <person name="Silar P."/>
            <person name="Lacoste S."/>
            <person name="Sallet E."/>
            <person name="Bensimon A."/>
            <person name="Giraud T."/>
            <person name="Brygoo Y."/>
        </authorList>
    </citation>
    <scope>NUCLEOTIDE SEQUENCE [LARGE SCALE GENOMIC DNA]</scope>
    <source>
        <strain evidence="2">FM 013</strain>
    </source>
</reference>
<dbReference type="SUPFAM" id="SSF51197">
    <property type="entry name" value="Clavaminate synthase-like"/>
    <property type="match status" value="1"/>
</dbReference>
<keyword evidence="2" id="KW-1185">Reference proteome</keyword>
<accession>A0A0G4PC16</accession>
<gene>
    <name evidence="1" type="ORF">PCAMFM013_S010g000290</name>
</gene>
<evidence type="ECO:0000313" key="1">
    <source>
        <dbReference type="EMBL" id="CRL23852.1"/>
    </source>
</evidence>
<name>A0A0G4PC16_PENC3</name>
<dbReference type="EMBL" id="HG793143">
    <property type="protein sequence ID" value="CRL23852.1"/>
    <property type="molecule type" value="Genomic_DNA"/>
</dbReference>
<protein>
    <submittedName>
        <fullName evidence="1">Str. FM013</fullName>
    </submittedName>
</protein>
<organism evidence="1 2">
    <name type="scientific">Penicillium camemberti (strain FM 013)</name>
    <dbReference type="NCBI Taxonomy" id="1429867"/>
    <lineage>
        <taxon>Eukaryota</taxon>
        <taxon>Fungi</taxon>
        <taxon>Dikarya</taxon>
        <taxon>Ascomycota</taxon>
        <taxon>Pezizomycotina</taxon>
        <taxon>Eurotiomycetes</taxon>
        <taxon>Eurotiomycetidae</taxon>
        <taxon>Eurotiales</taxon>
        <taxon>Aspergillaceae</taxon>
        <taxon>Penicillium</taxon>
    </lineage>
</organism>
<evidence type="ECO:0000313" key="2">
    <source>
        <dbReference type="Proteomes" id="UP000053732"/>
    </source>
</evidence>